<dbReference type="Proteomes" id="UP000054007">
    <property type="component" value="Unassembled WGS sequence"/>
</dbReference>
<reference evidence="10 11" key="1">
    <citation type="journal article" date="2015" name="Fungal Genet. Biol.">
        <title>Evolution of novel wood decay mechanisms in Agaricales revealed by the genome sequences of Fistulina hepatica and Cylindrobasidium torrendii.</title>
        <authorList>
            <person name="Floudas D."/>
            <person name="Held B.W."/>
            <person name="Riley R."/>
            <person name="Nagy L.G."/>
            <person name="Koehler G."/>
            <person name="Ransdell A.S."/>
            <person name="Younus H."/>
            <person name="Chow J."/>
            <person name="Chiniquy J."/>
            <person name="Lipzen A."/>
            <person name="Tritt A."/>
            <person name="Sun H."/>
            <person name="Haridas S."/>
            <person name="LaButti K."/>
            <person name="Ohm R.A."/>
            <person name="Kues U."/>
            <person name="Blanchette R.A."/>
            <person name="Grigoriev I.V."/>
            <person name="Minto R.E."/>
            <person name="Hibbett D.S."/>
        </authorList>
    </citation>
    <scope>NUCLEOTIDE SEQUENCE [LARGE SCALE GENOMIC DNA]</scope>
    <source>
        <strain evidence="10 11">FP15055 ss-10</strain>
    </source>
</reference>
<dbReference type="SMART" id="SM00906">
    <property type="entry name" value="Fungal_trans"/>
    <property type="match status" value="1"/>
</dbReference>
<organism evidence="10 11">
    <name type="scientific">Cylindrobasidium torrendii FP15055 ss-10</name>
    <dbReference type="NCBI Taxonomy" id="1314674"/>
    <lineage>
        <taxon>Eukaryota</taxon>
        <taxon>Fungi</taxon>
        <taxon>Dikarya</taxon>
        <taxon>Basidiomycota</taxon>
        <taxon>Agaricomycotina</taxon>
        <taxon>Agaricomycetes</taxon>
        <taxon>Agaricomycetidae</taxon>
        <taxon>Agaricales</taxon>
        <taxon>Marasmiineae</taxon>
        <taxon>Physalacriaceae</taxon>
        <taxon>Cylindrobasidium</taxon>
    </lineage>
</organism>
<evidence type="ECO:0000259" key="9">
    <source>
        <dbReference type="PROSITE" id="PS00463"/>
    </source>
</evidence>
<evidence type="ECO:0000256" key="5">
    <source>
        <dbReference type="ARBA" id="ARBA00023163"/>
    </source>
</evidence>
<proteinExistence type="predicted"/>
<keyword evidence="7" id="KW-0175">Coiled coil</keyword>
<sequence>MKTESSYETENYLGGAGGGDGLFRFYNGGVDDNTDGSDEVSVAPSRRSSRAQPKVNSGGACVHCKSLKVRCELLAGQSRCERCKLGNYECVPRTRKKRKPAPTHEDLQLRANGQDLQIERLLRELDDLKAANKIRDRLSKTPVFPDAAVKRRYPASTYDVMVRGNSPSERDVFAQLPPLRIDTSLPNPRPPDIVRFCSLTSQDIGSLFTLFFERVNPYFSILDPDYHTAHSLIWTSPFLFTVVCATASKYYTDRPEVHPVALGFARDAAAQSIVEGYKSVDICQAYLLMAVYAQPKKKWEEDRRWVFLGVAVRMALELGLDKTRPGHDQESTNRIRTWLNCFCADGSHAIQFGKMPMLRLDDPLALNSQNWYQLSEYNILFDVHLCAYVQVIVIMERWRKVTDGNLRQRVRDGFDIVTAATDTEEQLAHELVLWLQRYEEQNLRQPWGICVYRGNTTRLIVAYLRLVVLALAFQCVCRPKVGSPRLADIAARAIAAAQEVIHIVLNDLCPTGNLKYAMEANFVYVSYAAGFLVNLLRPKFSHLIDVHLRVDLFNLVHKLVQTLLSPVVAMSDSHTPALYARFIKNLMVKNEVVSPETMQHRSSPLDENYINPAGPYWPDVRQSESPPSSGSNHSHNDIDMDLSLTHFVRTVQAVPAAAMDLNDEVPAGASGYSMQQWQEHWQQTNQESYSQWNAQAHYHEQQYPWRP</sequence>
<dbReference type="GO" id="GO:0008270">
    <property type="term" value="F:zinc ion binding"/>
    <property type="evidence" value="ECO:0007669"/>
    <property type="project" value="InterPro"/>
</dbReference>
<accession>A0A0D7BHN7</accession>
<dbReference type="EMBL" id="KN880475">
    <property type="protein sequence ID" value="KIY69992.1"/>
    <property type="molecule type" value="Genomic_DNA"/>
</dbReference>
<dbReference type="Gene3D" id="4.10.240.10">
    <property type="entry name" value="Zn(2)-C6 fungal-type DNA-binding domain"/>
    <property type="match status" value="1"/>
</dbReference>
<keyword evidence="5" id="KW-0804">Transcription</keyword>
<feature type="region of interest" description="Disordered" evidence="8">
    <location>
        <begin position="34"/>
        <end position="58"/>
    </location>
</feature>
<dbReference type="PROSITE" id="PS00463">
    <property type="entry name" value="ZN2_CY6_FUNGAL_1"/>
    <property type="match status" value="1"/>
</dbReference>
<dbReference type="InterPro" id="IPR007219">
    <property type="entry name" value="XnlR_reg_dom"/>
</dbReference>
<feature type="domain" description="Zn(2)-C6 fungal-type" evidence="9">
    <location>
        <begin position="60"/>
        <end position="90"/>
    </location>
</feature>
<evidence type="ECO:0000256" key="3">
    <source>
        <dbReference type="ARBA" id="ARBA00023015"/>
    </source>
</evidence>
<dbReference type="PANTHER" id="PTHR31845">
    <property type="entry name" value="FINGER DOMAIN PROTEIN, PUTATIVE-RELATED"/>
    <property type="match status" value="1"/>
</dbReference>
<keyword evidence="2" id="KW-0479">Metal-binding</keyword>
<feature type="region of interest" description="Disordered" evidence="8">
    <location>
        <begin position="616"/>
        <end position="637"/>
    </location>
</feature>
<keyword evidence="11" id="KW-1185">Reference proteome</keyword>
<dbReference type="GO" id="GO:0006351">
    <property type="term" value="P:DNA-templated transcription"/>
    <property type="evidence" value="ECO:0007669"/>
    <property type="project" value="InterPro"/>
</dbReference>
<gene>
    <name evidence="10" type="ORF">CYLTODRAFT_420192</name>
</gene>
<dbReference type="CDD" id="cd12148">
    <property type="entry name" value="fungal_TF_MHR"/>
    <property type="match status" value="1"/>
</dbReference>
<dbReference type="PANTHER" id="PTHR31845:SF19">
    <property type="entry name" value="TRANSCRIPTION FACTOR DOMAIN-CONTAINING PROTEIN"/>
    <property type="match status" value="1"/>
</dbReference>
<dbReference type="InterPro" id="IPR051089">
    <property type="entry name" value="prtT"/>
</dbReference>
<protein>
    <recommendedName>
        <fullName evidence="9">Zn(2)-C6 fungal-type domain-containing protein</fullName>
    </recommendedName>
</protein>
<dbReference type="InterPro" id="IPR036864">
    <property type="entry name" value="Zn2-C6_fun-type_DNA-bd_sf"/>
</dbReference>
<keyword evidence="6" id="KW-0539">Nucleus</keyword>
<name>A0A0D7BHN7_9AGAR</name>
<keyword evidence="4" id="KW-0238">DNA-binding</keyword>
<dbReference type="GO" id="GO:0005634">
    <property type="term" value="C:nucleus"/>
    <property type="evidence" value="ECO:0007669"/>
    <property type="project" value="UniProtKB-SubCell"/>
</dbReference>
<keyword evidence="3" id="KW-0805">Transcription regulation</keyword>
<evidence type="ECO:0000256" key="6">
    <source>
        <dbReference type="ARBA" id="ARBA00023242"/>
    </source>
</evidence>
<dbReference type="Pfam" id="PF04082">
    <property type="entry name" value="Fungal_trans"/>
    <property type="match status" value="1"/>
</dbReference>
<evidence type="ECO:0000313" key="11">
    <source>
        <dbReference type="Proteomes" id="UP000054007"/>
    </source>
</evidence>
<evidence type="ECO:0000256" key="8">
    <source>
        <dbReference type="SAM" id="MobiDB-lite"/>
    </source>
</evidence>
<dbReference type="InterPro" id="IPR001138">
    <property type="entry name" value="Zn2Cys6_DnaBD"/>
</dbReference>
<evidence type="ECO:0000256" key="1">
    <source>
        <dbReference type="ARBA" id="ARBA00004123"/>
    </source>
</evidence>
<comment type="subcellular location">
    <subcellularLocation>
        <location evidence="1">Nucleus</location>
    </subcellularLocation>
</comment>
<evidence type="ECO:0000256" key="4">
    <source>
        <dbReference type="ARBA" id="ARBA00023125"/>
    </source>
</evidence>
<feature type="compositionally biased region" description="Low complexity" evidence="8">
    <location>
        <begin position="623"/>
        <end position="633"/>
    </location>
</feature>
<dbReference type="SUPFAM" id="SSF57701">
    <property type="entry name" value="Zn2/Cys6 DNA-binding domain"/>
    <property type="match status" value="1"/>
</dbReference>
<feature type="coiled-coil region" evidence="7">
    <location>
        <begin position="104"/>
        <end position="131"/>
    </location>
</feature>
<dbReference type="AlphaFoldDB" id="A0A0D7BHN7"/>
<evidence type="ECO:0000256" key="7">
    <source>
        <dbReference type="SAM" id="Coils"/>
    </source>
</evidence>
<evidence type="ECO:0000313" key="10">
    <source>
        <dbReference type="EMBL" id="KIY69992.1"/>
    </source>
</evidence>
<evidence type="ECO:0000256" key="2">
    <source>
        <dbReference type="ARBA" id="ARBA00022723"/>
    </source>
</evidence>
<dbReference type="GO" id="GO:0000976">
    <property type="term" value="F:transcription cis-regulatory region binding"/>
    <property type="evidence" value="ECO:0007669"/>
    <property type="project" value="TreeGrafter"/>
</dbReference>
<dbReference type="GO" id="GO:0000981">
    <property type="term" value="F:DNA-binding transcription factor activity, RNA polymerase II-specific"/>
    <property type="evidence" value="ECO:0007669"/>
    <property type="project" value="InterPro"/>
</dbReference>
<dbReference type="CDD" id="cd00067">
    <property type="entry name" value="GAL4"/>
    <property type="match status" value="1"/>
</dbReference>
<dbReference type="STRING" id="1314674.A0A0D7BHN7"/>
<dbReference type="OrthoDB" id="3163292at2759"/>